<organism evidence="2 3">
    <name type="scientific">Plasmodiophora brassicae</name>
    <name type="common">Clubroot disease agent</name>
    <dbReference type="NCBI Taxonomy" id="37360"/>
    <lineage>
        <taxon>Eukaryota</taxon>
        <taxon>Sar</taxon>
        <taxon>Rhizaria</taxon>
        <taxon>Endomyxa</taxon>
        <taxon>Phytomyxea</taxon>
        <taxon>Plasmodiophorida</taxon>
        <taxon>Plasmodiophoridae</taxon>
        <taxon>Plasmodiophora</taxon>
    </lineage>
</organism>
<feature type="chain" id="PRO_5005193362" description="RxLR effector candidate protein" evidence="1">
    <location>
        <begin position="26"/>
        <end position="133"/>
    </location>
</feature>
<evidence type="ECO:0008006" key="4">
    <source>
        <dbReference type="Google" id="ProtNLM"/>
    </source>
</evidence>
<evidence type="ECO:0000313" key="2">
    <source>
        <dbReference type="EMBL" id="CEO96360.1"/>
    </source>
</evidence>
<keyword evidence="1" id="KW-0732">Signal</keyword>
<name>A0A0G4IMM8_PLABS</name>
<accession>A0A0G4IMM8</accession>
<evidence type="ECO:0000313" key="3">
    <source>
        <dbReference type="Proteomes" id="UP000039324"/>
    </source>
</evidence>
<proteinExistence type="predicted"/>
<protein>
    <recommendedName>
        <fullName evidence="4">RxLR effector candidate protein</fullName>
    </recommendedName>
</protein>
<gene>
    <name evidence="2" type="ORF">PBRA_005031</name>
</gene>
<dbReference type="Proteomes" id="UP000039324">
    <property type="component" value="Unassembled WGS sequence"/>
</dbReference>
<dbReference type="EMBL" id="CDSF01000057">
    <property type="protein sequence ID" value="CEO96360.1"/>
    <property type="molecule type" value="Genomic_DNA"/>
</dbReference>
<evidence type="ECO:0000256" key="1">
    <source>
        <dbReference type="SAM" id="SignalP"/>
    </source>
</evidence>
<feature type="signal peptide" evidence="1">
    <location>
        <begin position="1"/>
        <end position="25"/>
    </location>
</feature>
<reference evidence="2 3" key="1">
    <citation type="submission" date="2015-02" db="EMBL/GenBank/DDBJ databases">
        <authorList>
            <person name="Chooi Y.-H."/>
        </authorList>
    </citation>
    <scope>NUCLEOTIDE SEQUENCE [LARGE SCALE GENOMIC DNA]</scope>
    <source>
        <strain evidence="2">E3</strain>
    </source>
</reference>
<dbReference type="AlphaFoldDB" id="A0A0G4IMM8"/>
<sequence length="133" mass="15035">MKASVMVVMLTTYCVMAMMGSGASARRSLQQRMPTQPTMLEKYLQATGNRIAHKIRRDGAHLVMPIVKGMGVNGGLQLVDSYLQDDKKKNSNRIRRKLAELALTTAAFVHMPVETMLARSWVYWPYIHRLIKG</sequence>
<keyword evidence="3" id="KW-1185">Reference proteome</keyword>